<reference evidence="1" key="1">
    <citation type="journal article" date="2015" name="Nature">
        <title>Complex archaea that bridge the gap between prokaryotes and eukaryotes.</title>
        <authorList>
            <person name="Spang A."/>
            <person name="Saw J.H."/>
            <person name="Jorgensen S.L."/>
            <person name="Zaremba-Niedzwiedzka K."/>
            <person name="Martijn J."/>
            <person name="Lind A.E."/>
            <person name="van Eijk R."/>
            <person name="Schleper C."/>
            <person name="Guy L."/>
            <person name="Ettema T.J."/>
        </authorList>
    </citation>
    <scope>NUCLEOTIDE SEQUENCE</scope>
</reference>
<sequence>MQAGKEVASLTPYDPDYCRLVEELSRILLSPRVRVELDAVQQRLGVKHVDLHVAALMYAQQFLQWAAGDGNGNGRRGSGRTQLRCPFCDGMPRRS</sequence>
<gene>
    <name evidence="1" type="ORF">LCGC14_2229010</name>
</gene>
<evidence type="ECO:0000313" key="1">
    <source>
        <dbReference type="EMBL" id="KKL58079.1"/>
    </source>
</evidence>
<accession>A0A0F9D8X7</accession>
<comment type="caution">
    <text evidence="1">The sequence shown here is derived from an EMBL/GenBank/DDBJ whole genome shotgun (WGS) entry which is preliminary data.</text>
</comment>
<protein>
    <submittedName>
        <fullName evidence="1">Uncharacterized protein</fullName>
    </submittedName>
</protein>
<proteinExistence type="predicted"/>
<name>A0A0F9D8X7_9ZZZZ</name>
<dbReference type="EMBL" id="LAZR01029947">
    <property type="protein sequence ID" value="KKL58079.1"/>
    <property type="molecule type" value="Genomic_DNA"/>
</dbReference>
<organism evidence="1">
    <name type="scientific">marine sediment metagenome</name>
    <dbReference type="NCBI Taxonomy" id="412755"/>
    <lineage>
        <taxon>unclassified sequences</taxon>
        <taxon>metagenomes</taxon>
        <taxon>ecological metagenomes</taxon>
    </lineage>
</organism>
<dbReference type="AlphaFoldDB" id="A0A0F9D8X7"/>